<reference evidence="3" key="1">
    <citation type="submission" date="2022-11" db="UniProtKB">
        <authorList>
            <consortium name="WormBaseParasite"/>
        </authorList>
    </citation>
    <scope>IDENTIFICATION</scope>
</reference>
<feature type="region of interest" description="Disordered" evidence="1">
    <location>
        <begin position="35"/>
        <end position="62"/>
    </location>
</feature>
<feature type="compositionally biased region" description="Basic residues" evidence="1">
    <location>
        <begin position="44"/>
        <end position="54"/>
    </location>
</feature>
<name>A0A915K953_ROMCU</name>
<evidence type="ECO:0000313" key="3">
    <source>
        <dbReference type="WBParaSite" id="nRc.2.0.1.t34700-RA"/>
    </source>
</evidence>
<protein>
    <submittedName>
        <fullName evidence="3">Uncharacterized protein</fullName>
    </submittedName>
</protein>
<evidence type="ECO:0000256" key="1">
    <source>
        <dbReference type="SAM" id="MobiDB-lite"/>
    </source>
</evidence>
<dbReference type="AlphaFoldDB" id="A0A915K953"/>
<accession>A0A915K953</accession>
<keyword evidence="2" id="KW-1185">Reference proteome</keyword>
<dbReference type="WBParaSite" id="nRc.2.0.1.t34700-RA">
    <property type="protein sequence ID" value="nRc.2.0.1.t34700-RA"/>
    <property type="gene ID" value="nRc.2.0.1.g34700"/>
</dbReference>
<organism evidence="2 3">
    <name type="scientific">Romanomermis culicivorax</name>
    <name type="common">Nematode worm</name>
    <dbReference type="NCBI Taxonomy" id="13658"/>
    <lineage>
        <taxon>Eukaryota</taxon>
        <taxon>Metazoa</taxon>
        <taxon>Ecdysozoa</taxon>
        <taxon>Nematoda</taxon>
        <taxon>Enoplea</taxon>
        <taxon>Dorylaimia</taxon>
        <taxon>Mermithida</taxon>
        <taxon>Mermithoidea</taxon>
        <taxon>Mermithidae</taxon>
        <taxon>Romanomermis</taxon>
    </lineage>
</organism>
<sequence length="248" mass="28414">MPCGCRAMLRLNYSWTENLLKITTLNHEHFGHDEEKIGPDLAKKPKIQVKNHPKSPKDENLPRNYANEAKNLHKNYANFSENSSSIGLADDFKSKNHPNQAKITPKNYANEANILPNLHSNYANLLQNRSSIGLIDKIQSKNYANVAKIAEILPKNYANELNILPNLHRNYANFPQIIDNLVSPTNTVLLLRQFLVKNNRSILSQPILEELRQSIINFPLNDDYADVEFQRALSDLKNLAAFYRSKKR</sequence>
<dbReference type="Proteomes" id="UP000887565">
    <property type="component" value="Unplaced"/>
</dbReference>
<proteinExistence type="predicted"/>
<evidence type="ECO:0000313" key="2">
    <source>
        <dbReference type="Proteomes" id="UP000887565"/>
    </source>
</evidence>